<dbReference type="GO" id="GO:0016020">
    <property type="term" value="C:membrane"/>
    <property type="evidence" value="ECO:0007669"/>
    <property type="project" value="UniProtKB-SubCell"/>
</dbReference>
<keyword evidence="9" id="KW-0325">Glycoprotein</keyword>
<evidence type="ECO:0000256" key="6">
    <source>
        <dbReference type="ARBA" id="ARBA00022968"/>
    </source>
</evidence>
<dbReference type="GO" id="GO:0016787">
    <property type="term" value="F:hydrolase activity"/>
    <property type="evidence" value="ECO:0007669"/>
    <property type="project" value="UniProtKB-KW"/>
</dbReference>
<evidence type="ECO:0000256" key="10">
    <source>
        <dbReference type="ARBA" id="ARBA00037942"/>
    </source>
</evidence>
<dbReference type="GO" id="GO:0005737">
    <property type="term" value="C:cytoplasm"/>
    <property type="evidence" value="ECO:0007669"/>
    <property type="project" value="UniProtKB-SubCell"/>
</dbReference>
<reference evidence="15" key="2">
    <citation type="journal article" date="2023" name="Science">
        <title>Genomic signatures of disease resistance in endangered staghorn corals.</title>
        <authorList>
            <person name="Vollmer S.V."/>
            <person name="Selwyn J.D."/>
            <person name="Despard B.A."/>
            <person name="Roesel C.L."/>
        </authorList>
    </citation>
    <scope>NUCLEOTIDE SEQUENCE</scope>
    <source>
        <strain evidence="15">K2</strain>
    </source>
</reference>
<evidence type="ECO:0000256" key="4">
    <source>
        <dbReference type="ARBA" id="ARBA00022692"/>
    </source>
</evidence>
<gene>
    <name evidence="15" type="ORF">P5673_005987</name>
</gene>
<keyword evidence="3" id="KW-0963">Cytoplasm</keyword>
<accession>A0AAD9VC82</accession>
<keyword evidence="7 14" id="KW-1133">Transmembrane helix</keyword>
<feature type="transmembrane region" description="Helical" evidence="14">
    <location>
        <begin position="12"/>
        <end position="34"/>
    </location>
</feature>
<reference evidence="15" key="1">
    <citation type="journal article" date="2023" name="G3 (Bethesda)">
        <title>Whole genome assembly and annotation of the endangered Caribbean coral Acropora cervicornis.</title>
        <authorList>
            <person name="Selwyn J.D."/>
            <person name="Vollmer S.V."/>
        </authorList>
    </citation>
    <scope>NUCLEOTIDE SEQUENCE</scope>
    <source>
        <strain evidence="15">K2</strain>
    </source>
</reference>
<comment type="subcellular location">
    <subcellularLocation>
        <location evidence="1">Cytoplasm</location>
    </subcellularLocation>
    <subcellularLocation>
        <location evidence="2">Membrane</location>
        <topology evidence="2">Single-pass type II membrane protein</topology>
    </subcellularLocation>
</comment>
<keyword evidence="8 14" id="KW-0472">Membrane</keyword>
<dbReference type="InterPro" id="IPR029058">
    <property type="entry name" value="AB_hydrolase_fold"/>
</dbReference>
<dbReference type="PANTHER" id="PTHR46197:SF3">
    <property type="entry name" value="AB HYDROLASE-1 DOMAIN-CONTAINING PROTEIN"/>
    <property type="match status" value="1"/>
</dbReference>
<evidence type="ECO:0000256" key="14">
    <source>
        <dbReference type="SAM" id="Phobius"/>
    </source>
</evidence>
<evidence type="ECO:0000256" key="1">
    <source>
        <dbReference type="ARBA" id="ARBA00004496"/>
    </source>
</evidence>
<sequence length="258" mass="29352">MANLALNVTINWRVLISVVSILTLALLSYYSGLWKQWRMHFSSRLSIVSAPDENVQTSYLTWNDNINEAVFYRQIVAENSKFAVLLLHGQKFTSKTWQDIGTLKALSSKGFTAIAADLPQYGDSKLREPKDNKEKIQFLSDLIKKLNLQRPVLVAPSMSGSYAMPFVMDEGHSKELRGFIPVAPTTVAVQKEADLEKLKLPTLLVYGEKDTSFEPYVEKMKKIPSSEVYMMKNAQHPCYLDDPGDFHQRVIKFLEKLD</sequence>
<dbReference type="SUPFAM" id="SSF53474">
    <property type="entry name" value="alpha/beta-Hydrolases"/>
    <property type="match status" value="1"/>
</dbReference>
<comment type="similarity">
    <text evidence="10">Belongs to the AB hydrolase superfamily. ABHD14 family.</text>
</comment>
<evidence type="ECO:0000256" key="7">
    <source>
        <dbReference type="ARBA" id="ARBA00022989"/>
    </source>
</evidence>
<keyword evidence="4 14" id="KW-0812">Transmembrane</keyword>
<keyword evidence="16" id="KW-1185">Reference proteome</keyword>
<evidence type="ECO:0000256" key="3">
    <source>
        <dbReference type="ARBA" id="ARBA00022490"/>
    </source>
</evidence>
<dbReference type="Gene3D" id="3.40.50.1820">
    <property type="entry name" value="alpha/beta hydrolase"/>
    <property type="match status" value="1"/>
</dbReference>
<dbReference type="PANTHER" id="PTHR46197">
    <property type="entry name" value="PROTEIN ABHD14B-LIKE"/>
    <property type="match status" value="1"/>
</dbReference>
<organism evidence="15 16">
    <name type="scientific">Acropora cervicornis</name>
    <name type="common">Staghorn coral</name>
    <dbReference type="NCBI Taxonomy" id="6130"/>
    <lineage>
        <taxon>Eukaryota</taxon>
        <taxon>Metazoa</taxon>
        <taxon>Cnidaria</taxon>
        <taxon>Anthozoa</taxon>
        <taxon>Hexacorallia</taxon>
        <taxon>Scleractinia</taxon>
        <taxon>Astrocoeniina</taxon>
        <taxon>Acroporidae</taxon>
        <taxon>Acropora</taxon>
    </lineage>
</organism>
<name>A0AAD9VC82_ACRCE</name>
<keyword evidence="6" id="KW-0735">Signal-anchor</keyword>
<dbReference type="Proteomes" id="UP001249851">
    <property type="component" value="Unassembled WGS sequence"/>
</dbReference>
<evidence type="ECO:0000256" key="13">
    <source>
        <dbReference type="ARBA" id="ARBA00079023"/>
    </source>
</evidence>
<dbReference type="AlphaFoldDB" id="A0AAD9VC82"/>
<keyword evidence="5" id="KW-0378">Hydrolase</keyword>
<evidence type="ECO:0000256" key="2">
    <source>
        <dbReference type="ARBA" id="ARBA00004606"/>
    </source>
</evidence>
<comment type="caution">
    <text evidence="15">The sequence shown here is derived from an EMBL/GenBank/DDBJ whole genome shotgun (WGS) entry which is preliminary data.</text>
</comment>
<dbReference type="FunFam" id="3.40.50.1820:FF:000093">
    <property type="entry name" value="protein ABHD14A isoform X1"/>
    <property type="match status" value="1"/>
</dbReference>
<dbReference type="EMBL" id="JARQWQ010000010">
    <property type="protein sequence ID" value="KAK2569101.1"/>
    <property type="molecule type" value="Genomic_DNA"/>
</dbReference>
<evidence type="ECO:0000256" key="9">
    <source>
        <dbReference type="ARBA" id="ARBA00023180"/>
    </source>
</evidence>
<evidence type="ECO:0000256" key="11">
    <source>
        <dbReference type="ARBA" id="ARBA00056841"/>
    </source>
</evidence>
<proteinExistence type="inferred from homology"/>
<comment type="function">
    <text evidence="11">Possible role in granule neuron development.</text>
</comment>
<evidence type="ECO:0000256" key="5">
    <source>
        <dbReference type="ARBA" id="ARBA00022801"/>
    </source>
</evidence>
<evidence type="ECO:0000313" key="16">
    <source>
        <dbReference type="Proteomes" id="UP001249851"/>
    </source>
</evidence>
<evidence type="ECO:0000313" key="15">
    <source>
        <dbReference type="EMBL" id="KAK2569101.1"/>
    </source>
</evidence>
<evidence type="ECO:0000256" key="8">
    <source>
        <dbReference type="ARBA" id="ARBA00023136"/>
    </source>
</evidence>
<protein>
    <recommendedName>
        <fullName evidence="12">Protein ABHD14A</fullName>
    </recommendedName>
    <alternativeName>
        <fullName evidence="13">Alpha/beta hydrolase domain-containing protein 14A</fullName>
    </alternativeName>
</protein>
<evidence type="ECO:0000256" key="12">
    <source>
        <dbReference type="ARBA" id="ARBA00073591"/>
    </source>
</evidence>